<dbReference type="Proteomes" id="UP000321764">
    <property type="component" value="Unassembled WGS sequence"/>
</dbReference>
<evidence type="ECO:0000256" key="12">
    <source>
        <dbReference type="ARBA" id="ARBA00023288"/>
    </source>
</evidence>
<dbReference type="Gene3D" id="2.50.20.10">
    <property type="entry name" value="Lipoprotein localisation LolA/LolB/LppX"/>
    <property type="match status" value="1"/>
</dbReference>
<dbReference type="InterPro" id="IPR029046">
    <property type="entry name" value="LolA/LolB/LppX"/>
</dbReference>
<keyword evidence="5" id="KW-0813">Transport</keyword>
<evidence type="ECO:0000256" key="7">
    <source>
        <dbReference type="ARBA" id="ARBA00022927"/>
    </source>
</evidence>
<evidence type="ECO:0000256" key="10">
    <source>
        <dbReference type="ARBA" id="ARBA00023186"/>
    </source>
</evidence>
<keyword evidence="8" id="KW-0472">Membrane</keyword>
<dbReference type="OrthoDB" id="9797618at2"/>
<evidence type="ECO:0000256" key="9">
    <source>
        <dbReference type="ARBA" id="ARBA00023139"/>
    </source>
</evidence>
<dbReference type="AlphaFoldDB" id="A0A5C8Z9C4"/>
<dbReference type="CDD" id="cd16326">
    <property type="entry name" value="LolB"/>
    <property type="match status" value="1"/>
</dbReference>
<comment type="similarity">
    <text evidence="2">Belongs to the LolB family.</text>
</comment>
<comment type="caution">
    <text evidence="13">The sequence shown here is derived from an EMBL/GenBank/DDBJ whole genome shotgun (WGS) entry which is preliminary data.</text>
</comment>
<keyword evidence="7" id="KW-0653">Protein transport</keyword>
<accession>A0A5C8Z9C4</accession>
<evidence type="ECO:0000256" key="5">
    <source>
        <dbReference type="ARBA" id="ARBA00022448"/>
    </source>
</evidence>
<evidence type="ECO:0000313" key="13">
    <source>
        <dbReference type="EMBL" id="TXR53751.1"/>
    </source>
</evidence>
<evidence type="ECO:0000256" key="8">
    <source>
        <dbReference type="ARBA" id="ARBA00023136"/>
    </source>
</evidence>
<evidence type="ECO:0000256" key="6">
    <source>
        <dbReference type="ARBA" id="ARBA00022729"/>
    </source>
</evidence>
<dbReference type="EMBL" id="VKAD01000001">
    <property type="protein sequence ID" value="TXR53751.1"/>
    <property type="molecule type" value="Genomic_DNA"/>
</dbReference>
<dbReference type="GO" id="GO:0009279">
    <property type="term" value="C:cell outer membrane"/>
    <property type="evidence" value="ECO:0007669"/>
    <property type="project" value="UniProtKB-SubCell"/>
</dbReference>
<dbReference type="NCBIfam" id="TIGR00548">
    <property type="entry name" value="lolB"/>
    <property type="match status" value="1"/>
</dbReference>
<evidence type="ECO:0000256" key="1">
    <source>
        <dbReference type="ARBA" id="ARBA00004459"/>
    </source>
</evidence>
<keyword evidence="12 13" id="KW-0449">Lipoprotein</keyword>
<keyword evidence="10" id="KW-0143">Chaperone</keyword>
<evidence type="ECO:0000256" key="2">
    <source>
        <dbReference type="ARBA" id="ARBA00009696"/>
    </source>
</evidence>
<comment type="subunit">
    <text evidence="3">Monomer.</text>
</comment>
<name>A0A5C8Z9C4_9GAMM</name>
<proteinExistence type="inferred from homology"/>
<keyword evidence="6" id="KW-0732">Signal</keyword>
<evidence type="ECO:0000256" key="3">
    <source>
        <dbReference type="ARBA" id="ARBA00011245"/>
    </source>
</evidence>
<organism evidence="13 14">
    <name type="scientific">Reinekea thalattae</name>
    <dbReference type="NCBI Taxonomy" id="2593301"/>
    <lineage>
        <taxon>Bacteria</taxon>
        <taxon>Pseudomonadati</taxon>
        <taxon>Pseudomonadota</taxon>
        <taxon>Gammaproteobacteria</taxon>
        <taxon>Oceanospirillales</taxon>
        <taxon>Saccharospirillaceae</taxon>
        <taxon>Reinekea</taxon>
    </lineage>
</organism>
<gene>
    <name evidence="13" type="primary">lolB</name>
    <name evidence="13" type="ORF">FME95_04100</name>
</gene>
<keyword evidence="14" id="KW-1185">Reference proteome</keyword>
<keyword evidence="9" id="KW-0564">Palmitate</keyword>
<sequence>MNKPELDADWAFKGKMAVNSATESSSFNIQWLQQGDYYQIELSGPLRQGLITIQGQPDYVELNHSNGTLYAESLSQLVSDNTEFDLPLDYLQFWVRAVPAPFEKFQRTLDDNDQVATIRQAGWRVSISDYFTDDSDLPRKLAFAKADQQGKLIIREWSIQP</sequence>
<comment type="subcellular location">
    <subcellularLocation>
        <location evidence="1">Cell outer membrane</location>
        <topology evidence="1">Lipid-anchor</topology>
    </subcellularLocation>
</comment>
<dbReference type="Pfam" id="PF03550">
    <property type="entry name" value="LolB"/>
    <property type="match status" value="1"/>
</dbReference>
<reference evidence="13 14" key="1">
    <citation type="submission" date="2019-07" db="EMBL/GenBank/DDBJ databases">
        <title>Reinekea sp. strain SSH23 genome sequencing and assembly.</title>
        <authorList>
            <person name="Kim I."/>
        </authorList>
    </citation>
    <scope>NUCLEOTIDE SEQUENCE [LARGE SCALE GENOMIC DNA]</scope>
    <source>
        <strain evidence="13 14">SSH23</strain>
    </source>
</reference>
<dbReference type="RefSeq" id="WP_147713150.1">
    <property type="nucleotide sequence ID" value="NZ_VKAD01000001.1"/>
</dbReference>
<evidence type="ECO:0000256" key="11">
    <source>
        <dbReference type="ARBA" id="ARBA00023237"/>
    </source>
</evidence>
<dbReference type="GO" id="GO:0015031">
    <property type="term" value="P:protein transport"/>
    <property type="evidence" value="ECO:0007669"/>
    <property type="project" value="UniProtKB-KW"/>
</dbReference>
<protein>
    <recommendedName>
        <fullName evidence="4">Outer-membrane lipoprotein LolB</fullName>
    </recommendedName>
</protein>
<keyword evidence="11" id="KW-0998">Cell outer membrane</keyword>
<dbReference type="SUPFAM" id="SSF89392">
    <property type="entry name" value="Prokaryotic lipoproteins and lipoprotein localization factors"/>
    <property type="match status" value="1"/>
</dbReference>
<evidence type="ECO:0000256" key="4">
    <source>
        <dbReference type="ARBA" id="ARBA00016202"/>
    </source>
</evidence>
<dbReference type="InterPro" id="IPR004565">
    <property type="entry name" value="OM_lipoprot_LolB"/>
</dbReference>
<evidence type="ECO:0000313" key="14">
    <source>
        <dbReference type="Proteomes" id="UP000321764"/>
    </source>
</evidence>